<dbReference type="AlphaFoldDB" id="A0A162J4Z1"/>
<feature type="region of interest" description="Disordered" evidence="1">
    <location>
        <begin position="1"/>
        <end position="29"/>
    </location>
</feature>
<evidence type="ECO:0000256" key="1">
    <source>
        <dbReference type="SAM" id="MobiDB-lite"/>
    </source>
</evidence>
<evidence type="ECO:0000313" key="2">
    <source>
        <dbReference type="EMBL" id="OAA63792.1"/>
    </source>
</evidence>
<sequence length="119" mass="13071">MGQTADQPELHHVSTAAAHDDDRPSLDKHDAADIREVQGNAHFYETVTAAPLNPWSRTSFQLYLILLVAALNATASGFDGSIFSSINAMPQYQKYFHHTELGSATGMQVVSIFQQFMAC</sequence>
<gene>
    <name evidence="2" type="ORF">ISF_04501</name>
</gene>
<dbReference type="RefSeq" id="XP_018704441.1">
    <property type="nucleotide sequence ID" value="XM_018848107.1"/>
</dbReference>
<proteinExistence type="predicted"/>
<dbReference type="OrthoDB" id="6133115at2759"/>
<keyword evidence="3" id="KW-1185">Reference proteome</keyword>
<evidence type="ECO:0000313" key="3">
    <source>
        <dbReference type="Proteomes" id="UP000076744"/>
    </source>
</evidence>
<accession>A0A162J4Z1</accession>
<dbReference type="EMBL" id="AZHB01000010">
    <property type="protein sequence ID" value="OAA63792.1"/>
    <property type="molecule type" value="Genomic_DNA"/>
</dbReference>
<feature type="compositionally biased region" description="Basic and acidic residues" evidence="1">
    <location>
        <begin position="8"/>
        <end position="29"/>
    </location>
</feature>
<dbReference type="Proteomes" id="UP000076744">
    <property type="component" value="Unassembled WGS sequence"/>
</dbReference>
<reference evidence="2 3" key="1">
    <citation type="journal article" date="2016" name="Genome Biol. Evol.">
        <title>Divergent and convergent evolution of fungal pathogenicity.</title>
        <authorList>
            <person name="Shang Y."/>
            <person name="Xiao G."/>
            <person name="Zheng P."/>
            <person name="Cen K."/>
            <person name="Zhan S."/>
            <person name="Wang C."/>
        </authorList>
    </citation>
    <scope>NUCLEOTIDE SEQUENCE [LARGE SCALE GENOMIC DNA]</scope>
    <source>
        <strain evidence="2 3">ARSEF 2679</strain>
    </source>
</reference>
<dbReference type="GeneID" id="30020793"/>
<organism evidence="2 3">
    <name type="scientific">Cordyceps fumosorosea (strain ARSEF 2679)</name>
    <name type="common">Isaria fumosorosea</name>
    <dbReference type="NCBI Taxonomy" id="1081104"/>
    <lineage>
        <taxon>Eukaryota</taxon>
        <taxon>Fungi</taxon>
        <taxon>Dikarya</taxon>
        <taxon>Ascomycota</taxon>
        <taxon>Pezizomycotina</taxon>
        <taxon>Sordariomycetes</taxon>
        <taxon>Hypocreomycetidae</taxon>
        <taxon>Hypocreales</taxon>
        <taxon>Cordycipitaceae</taxon>
        <taxon>Cordyceps</taxon>
    </lineage>
</organism>
<protein>
    <submittedName>
        <fullName evidence="2">Hexose transport-related protein</fullName>
    </submittedName>
</protein>
<comment type="caution">
    <text evidence="2">The sequence shown here is derived from an EMBL/GenBank/DDBJ whole genome shotgun (WGS) entry which is preliminary data.</text>
</comment>
<name>A0A162J4Z1_CORFA</name>